<keyword evidence="6" id="KW-1185">Reference proteome</keyword>
<dbReference type="GO" id="GO:0005524">
    <property type="term" value="F:ATP binding"/>
    <property type="evidence" value="ECO:0007669"/>
    <property type="project" value="UniProtKB-KW"/>
</dbReference>
<evidence type="ECO:0000313" key="5">
    <source>
        <dbReference type="EMBL" id="ONK70007.1"/>
    </source>
</evidence>
<dbReference type="InterPro" id="IPR000719">
    <property type="entry name" value="Prot_kinase_dom"/>
</dbReference>
<dbReference type="OMA" id="YCENEVY"/>
<reference evidence="6" key="1">
    <citation type="journal article" date="2017" name="Nat. Commun.">
        <title>The asparagus genome sheds light on the origin and evolution of a young Y chromosome.</title>
        <authorList>
            <person name="Harkess A."/>
            <person name="Zhou J."/>
            <person name="Xu C."/>
            <person name="Bowers J.E."/>
            <person name="Van der Hulst R."/>
            <person name="Ayyampalayam S."/>
            <person name="Mercati F."/>
            <person name="Riccardi P."/>
            <person name="McKain M.R."/>
            <person name="Kakrana A."/>
            <person name="Tang H."/>
            <person name="Ray J."/>
            <person name="Groenendijk J."/>
            <person name="Arikit S."/>
            <person name="Mathioni S.M."/>
            <person name="Nakano M."/>
            <person name="Shan H."/>
            <person name="Telgmann-Rauber A."/>
            <person name="Kanno A."/>
            <person name="Yue Z."/>
            <person name="Chen H."/>
            <person name="Li W."/>
            <person name="Chen Y."/>
            <person name="Xu X."/>
            <person name="Zhang Y."/>
            <person name="Luo S."/>
            <person name="Chen H."/>
            <person name="Gao J."/>
            <person name="Mao Z."/>
            <person name="Pires J.C."/>
            <person name="Luo M."/>
            <person name="Kudrna D."/>
            <person name="Wing R.A."/>
            <person name="Meyers B.C."/>
            <person name="Yi K."/>
            <person name="Kong H."/>
            <person name="Lavrijsen P."/>
            <person name="Sunseri F."/>
            <person name="Falavigna A."/>
            <person name="Ye Y."/>
            <person name="Leebens-Mack J.H."/>
            <person name="Chen G."/>
        </authorList>
    </citation>
    <scope>NUCLEOTIDE SEQUENCE [LARGE SCALE GENOMIC DNA]</scope>
    <source>
        <strain evidence="6">cv. DH0086</strain>
    </source>
</reference>
<evidence type="ECO:0000256" key="2">
    <source>
        <dbReference type="ARBA" id="ARBA00022840"/>
    </source>
</evidence>
<dbReference type="GO" id="GO:0004672">
    <property type="term" value="F:protein kinase activity"/>
    <property type="evidence" value="ECO:0007669"/>
    <property type="project" value="InterPro"/>
</dbReference>
<dbReference type="Pfam" id="PF07714">
    <property type="entry name" value="PK_Tyr_Ser-Thr"/>
    <property type="match status" value="1"/>
</dbReference>
<dbReference type="Gene3D" id="3.30.200.20">
    <property type="entry name" value="Phosphorylase Kinase, domain 1"/>
    <property type="match status" value="1"/>
</dbReference>
<dbReference type="InterPro" id="IPR008266">
    <property type="entry name" value="Tyr_kinase_AS"/>
</dbReference>
<dbReference type="AlphaFoldDB" id="A0A5P1EXT3"/>
<dbReference type="FunFam" id="1.10.510.10:FF:000298">
    <property type="entry name" value="Adenine nucleotide alpha hydrolase-like domain kinase"/>
    <property type="match status" value="1"/>
</dbReference>
<dbReference type="InterPro" id="IPR001245">
    <property type="entry name" value="Ser-Thr/Tyr_kinase_cat_dom"/>
</dbReference>
<evidence type="ECO:0000313" key="6">
    <source>
        <dbReference type="Proteomes" id="UP000243459"/>
    </source>
</evidence>
<feature type="region of interest" description="Disordered" evidence="3">
    <location>
        <begin position="201"/>
        <end position="292"/>
    </location>
</feature>
<dbReference type="FunFam" id="3.30.200.20:FF:000162">
    <property type="entry name" value="Adenine nucleotide alpha hydrolase-like domain kinase"/>
    <property type="match status" value="1"/>
</dbReference>
<sequence length="740" mass="81835">MGTSLKRGKSGKGFESAEKVVVAVKAASKEISRTALVWALTHVVQPGDCITLLVVIPSQSSGRKLWSFPRFAGDCASGHRRSNLGTTMDQKSDITDLCSQMMLQLHNVYDPNKINIKVKIVSGSPCGAVAAESKRAHANWVVLDKQLKIEEKRCMEELQCNIVVMKRSEPKVLRLNLVGSPEAETGVNCPLPSEFERSLGKMKDDVNDPHRNSIRGPAVTPTSSPEVETPFTTTEAGTSSVSSSDPGTSPFFVPETNGKIKKEENITIKEKRNSDADSSDSDTDSLSPSTTMEYQPWVAEILSAGRTSSKRMEESLSNRLNDSARISSAKALKDKFSKLDREAGICSRNYRSDLEFSGNVRDTVSLSRNAPPGPPPLCSICQHKAPIFGKPPKWFSYSELELATGGFSKANFLAEGGFGSVHRGVLPDGQAIAVKQHKLASSQGDHEFCSEVEVLSCAQHRNVVMLIGFCVEDRRRLLVYEYICNGSLDTHLYGRNREPLEWSARQKIAVGAARGLRYLHEECRVGCIVHRDMRPNNILITHDFEPLVGDFGLARWQPDGDQGVETRVIGTFGYLAPEYAQSGQITEKADVYSFGVVLVELVTGRKAVDINRPKGQQCLTEWARPLLEEHAIDELLDPRLGNCFSEQEVCCMLHAASLCIRRDPHLRPRMSQVLRILEGDMLMESGYISTPGYDPGNRSGHYNVPVLHEISESFDSKNSYEALRAAWERGRETKTGSFRR</sequence>
<evidence type="ECO:0000259" key="4">
    <source>
        <dbReference type="PROSITE" id="PS50011"/>
    </source>
</evidence>
<evidence type="ECO:0000256" key="1">
    <source>
        <dbReference type="ARBA" id="ARBA00022741"/>
    </source>
</evidence>
<feature type="compositionally biased region" description="Basic and acidic residues" evidence="3">
    <location>
        <begin position="201"/>
        <end position="211"/>
    </location>
</feature>
<accession>A0A5P1EXT3</accession>
<name>A0A5P1EXT3_ASPOF</name>
<dbReference type="CDD" id="cd14066">
    <property type="entry name" value="STKc_IRAK"/>
    <property type="match status" value="1"/>
</dbReference>
<dbReference type="EMBL" id="CM007385">
    <property type="protein sequence ID" value="ONK70007.1"/>
    <property type="molecule type" value="Genomic_DNA"/>
</dbReference>
<dbReference type="Gramene" id="ONK70007">
    <property type="protein sequence ID" value="ONK70007"/>
    <property type="gene ID" value="A4U43_C05F29240"/>
</dbReference>
<dbReference type="PANTHER" id="PTHR47989">
    <property type="entry name" value="OS01G0750732 PROTEIN"/>
    <property type="match status" value="1"/>
</dbReference>
<feature type="compositionally biased region" description="Low complexity" evidence="3">
    <location>
        <begin position="237"/>
        <end position="250"/>
    </location>
</feature>
<evidence type="ECO:0000256" key="3">
    <source>
        <dbReference type="SAM" id="MobiDB-lite"/>
    </source>
</evidence>
<feature type="compositionally biased region" description="Basic and acidic residues" evidence="3">
    <location>
        <begin position="258"/>
        <end position="275"/>
    </location>
</feature>
<dbReference type="FunFam" id="3.40.50.620:FF:000211">
    <property type="entry name" value="Dual-specific kinase DSK1-like"/>
    <property type="match status" value="1"/>
</dbReference>
<dbReference type="PANTHER" id="PTHR47989:SF14">
    <property type="entry name" value="INACTIVE PROTEIN KINASE SELMODRAFT_444075"/>
    <property type="match status" value="1"/>
</dbReference>
<dbReference type="PROSITE" id="PS50011">
    <property type="entry name" value="PROTEIN_KINASE_DOM"/>
    <property type="match status" value="1"/>
</dbReference>
<dbReference type="Proteomes" id="UP000243459">
    <property type="component" value="Chromosome 5"/>
</dbReference>
<dbReference type="SUPFAM" id="SSF56112">
    <property type="entry name" value="Protein kinase-like (PK-like)"/>
    <property type="match status" value="1"/>
</dbReference>
<protein>
    <recommendedName>
        <fullName evidence="4">Protein kinase domain-containing protein</fullName>
    </recommendedName>
</protein>
<dbReference type="PROSITE" id="PS00109">
    <property type="entry name" value="PROTEIN_KINASE_TYR"/>
    <property type="match status" value="1"/>
</dbReference>
<feature type="compositionally biased region" description="Polar residues" evidence="3">
    <location>
        <begin position="220"/>
        <end position="236"/>
    </location>
</feature>
<dbReference type="Gene3D" id="1.10.510.10">
    <property type="entry name" value="Transferase(Phosphotransferase) domain 1"/>
    <property type="match status" value="1"/>
</dbReference>
<keyword evidence="1" id="KW-0547">Nucleotide-binding</keyword>
<feature type="domain" description="Protein kinase" evidence="4">
    <location>
        <begin position="407"/>
        <end position="683"/>
    </location>
</feature>
<keyword evidence="2" id="KW-0067">ATP-binding</keyword>
<dbReference type="CDD" id="cd00293">
    <property type="entry name" value="USP-like"/>
    <property type="match status" value="1"/>
</dbReference>
<organism evidence="5 6">
    <name type="scientific">Asparagus officinalis</name>
    <name type="common">Garden asparagus</name>
    <dbReference type="NCBI Taxonomy" id="4686"/>
    <lineage>
        <taxon>Eukaryota</taxon>
        <taxon>Viridiplantae</taxon>
        <taxon>Streptophyta</taxon>
        <taxon>Embryophyta</taxon>
        <taxon>Tracheophyta</taxon>
        <taxon>Spermatophyta</taxon>
        <taxon>Magnoliopsida</taxon>
        <taxon>Liliopsida</taxon>
        <taxon>Asparagales</taxon>
        <taxon>Asparagaceae</taxon>
        <taxon>Asparagoideae</taxon>
        <taxon>Asparagus</taxon>
    </lineage>
</organism>
<gene>
    <name evidence="5" type="ORF">A4U43_C05F29240</name>
</gene>
<dbReference type="OrthoDB" id="1857192at2759"/>
<dbReference type="InterPro" id="IPR011009">
    <property type="entry name" value="Kinase-like_dom_sf"/>
</dbReference>
<proteinExistence type="predicted"/>